<dbReference type="GO" id="GO:0016435">
    <property type="term" value="F:rRNA (guanine) methyltransferase activity"/>
    <property type="evidence" value="ECO:0007669"/>
    <property type="project" value="InterPro"/>
</dbReference>
<protein>
    <submittedName>
        <fullName evidence="1">Williams Beuren syndrome chromosome region 22 protein</fullName>
        <ecNumber evidence="1">2.1.1.309</ecNumber>
    </submittedName>
</protein>
<reference evidence="1 2" key="1">
    <citation type="submission" date="2023-11" db="EMBL/GenBank/DDBJ databases">
        <title>Halocaridina rubra genome assembly.</title>
        <authorList>
            <person name="Smith C."/>
        </authorList>
    </citation>
    <scope>NUCLEOTIDE SEQUENCE [LARGE SCALE GENOMIC DNA]</scope>
    <source>
        <strain evidence="1">EP-1</strain>
        <tissue evidence="1">Whole</tissue>
    </source>
</reference>
<name>A0AAN8X853_HALRR</name>
<organism evidence="1 2">
    <name type="scientific">Halocaridina rubra</name>
    <name type="common">Hawaiian red shrimp</name>
    <dbReference type="NCBI Taxonomy" id="373956"/>
    <lineage>
        <taxon>Eukaryota</taxon>
        <taxon>Metazoa</taxon>
        <taxon>Ecdysozoa</taxon>
        <taxon>Arthropoda</taxon>
        <taxon>Crustacea</taxon>
        <taxon>Multicrustacea</taxon>
        <taxon>Malacostraca</taxon>
        <taxon>Eumalacostraca</taxon>
        <taxon>Eucarida</taxon>
        <taxon>Decapoda</taxon>
        <taxon>Pleocyemata</taxon>
        <taxon>Caridea</taxon>
        <taxon>Atyoidea</taxon>
        <taxon>Atyidae</taxon>
        <taxon>Halocaridina</taxon>
    </lineage>
</organism>
<accession>A0AAN8X853</accession>
<dbReference type="PANTHER" id="PTHR12734:SF0">
    <property type="entry name" value="18S RRNA (GUANINE-N(7))-METHYLTRANSFERASE-RELATED"/>
    <property type="match status" value="1"/>
</dbReference>
<dbReference type="EMBL" id="JAXCGZ010010183">
    <property type="protein sequence ID" value="KAK7075748.1"/>
    <property type="molecule type" value="Genomic_DNA"/>
</dbReference>
<dbReference type="EC" id="2.1.1.309" evidence="1"/>
<proteinExistence type="predicted"/>
<keyword evidence="2" id="KW-1185">Reference proteome</keyword>
<feature type="non-terminal residue" evidence="1">
    <location>
        <position position="141"/>
    </location>
</feature>
<feature type="non-terminal residue" evidence="1">
    <location>
        <position position="1"/>
    </location>
</feature>
<keyword evidence="1" id="KW-0808">Transferase</keyword>
<dbReference type="InterPro" id="IPR029063">
    <property type="entry name" value="SAM-dependent_MTases_sf"/>
</dbReference>
<dbReference type="SUPFAM" id="SSF53335">
    <property type="entry name" value="S-adenosyl-L-methionine-dependent methyltransferases"/>
    <property type="match status" value="1"/>
</dbReference>
<comment type="caution">
    <text evidence="1">The sequence shown here is derived from an EMBL/GenBank/DDBJ whole genome shotgun (WGS) entry which is preliminary data.</text>
</comment>
<dbReference type="PANTHER" id="PTHR12734">
    <property type="entry name" value="METHYLTRANSFERASE-RELATED"/>
    <property type="match status" value="1"/>
</dbReference>
<dbReference type="Proteomes" id="UP001381693">
    <property type="component" value="Unassembled WGS sequence"/>
</dbReference>
<dbReference type="GO" id="GO:0070476">
    <property type="term" value="P:rRNA (guanine-N7)-methylation"/>
    <property type="evidence" value="ECO:0007669"/>
    <property type="project" value="InterPro"/>
</dbReference>
<dbReference type="Gene3D" id="3.40.50.150">
    <property type="entry name" value="Vaccinia Virus protein VP39"/>
    <property type="match status" value="1"/>
</dbReference>
<keyword evidence="1" id="KW-0489">Methyltransferase</keyword>
<evidence type="ECO:0000313" key="2">
    <source>
        <dbReference type="Proteomes" id="UP001381693"/>
    </source>
</evidence>
<sequence length="141" mass="15451">VAVDRELDGDLMLADIGQGMPFRAGMFDGAISISAVQWLCYADSSHHKPAKRLYKLFMTLFACLSRGSRAVLQFYPENDAQVELIISQAMRAGFTGGLVVDYPNSTKAKKIYLVLLTGGTSQLPKGLDEDEGSQTQALFQR</sequence>
<dbReference type="InterPro" id="IPR039769">
    <property type="entry name" value="Bud23-like"/>
</dbReference>
<dbReference type="AlphaFoldDB" id="A0AAN8X853"/>
<dbReference type="GO" id="GO:0005730">
    <property type="term" value="C:nucleolus"/>
    <property type="evidence" value="ECO:0007669"/>
    <property type="project" value="TreeGrafter"/>
</dbReference>
<gene>
    <name evidence="1" type="primary">WBSCR22_2</name>
    <name evidence="1" type="ORF">SK128_004927</name>
</gene>
<evidence type="ECO:0000313" key="1">
    <source>
        <dbReference type="EMBL" id="KAK7075748.1"/>
    </source>
</evidence>